<dbReference type="AlphaFoldDB" id="A0A1G4KH72"/>
<evidence type="ECO:0000313" key="2">
    <source>
        <dbReference type="EMBL" id="SCV03897.1"/>
    </source>
</evidence>
<proteinExistence type="predicted"/>
<dbReference type="Proteomes" id="UP000189911">
    <property type="component" value="Chromosome G"/>
</dbReference>
<organism evidence="2 3">
    <name type="scientific">Lachancea nothofagi CBS 11611</name>
    <dbReference type="NCBI Taxonomy" id="1266666"/>
    <lineage>
        <taxon>Eukaryota</taxon>
        <taxon>Fungi</taxon>
        <taxon>Dikarya</taxon>
        <taxon>Ascomycota</taxon>
        <taxon>Saccharomycotina</taxon>
        <taxon>Saccharomycetes</taxon>
        <taxon>Saccharomycetales</taxon>
        <taxon>Saccharomycetaceae</taxon>
        <taxon>Lachancea</taxon>
    </lineage>
</organism>
<accession>A0A1G4KH72</accession>
<evidence type="ECO:0000313" key="3">
    <source>
        <dbReference type="Proteomes" id="UP000189911"/>
    </source>
</evidence>
<keyword evidence="1" id="KW-0812">Transmembrane</keyword>
<feature type="transmembrane region" description="Helical" evidence="1">
    <location>
        <begin position="32"/>
        <end position="50"/>
    </location>
</feature>
<evidence type="ECO:0000256" key="1">
    <source>
        <dbReference type="SAM" id="Phobius"/>
    </source>
</evidence>
<sequence length="163" mass="19332">MLFFRYPLTLHLLVYVVEWTNKGVFVYETSLLGLYVITLFVNVSIFAYLGKSISAAKFVWGKSPSHLWFSIALAFIRSFPRPKIEPAKHASEYCICNCRKSRPTLIYLCFSRSSMHFIWSCVEVKESSRYKWRKRSFVNAKQTFSRGKTYYERYKHFAEIIFL</sequence>
<dbReference type="EMBL" id="LT598453">
    <property type="protein sequence ID" value="SCV03897.1"/>
    <property type="molecule type" value="Genomic_DNA"/>
</dbReference>
<reference evidence="3" key="1">
    <citation type="submission" date="2016-03" db="EMBL/GenBank/DDBJ databases">
        <authorList>
            <person name="Devillers Hugo."/>
        </authorList>
    </citation>
    <scope>NUCLEOTIDE SEQUENCE [LARGE SCALE GENOMIC DNA]</scope>
</reference>
<keyword evidence="1" id="KW-0472">Membrane</keyword>
<keyword evidence="3" id="KW-1185">Reference proteome</keyword>
<keyword evidence="1" id="KW-1133">Transmembrane helix</keyword>
<name>A0A1G4KH72_9SACH</name>
<protein>
    <submittedName>
        <fullName evidence="2">LANO_0G06920g1_1</fullName>
    </submittedName>
</protein>
<gene>
    <name evidence="2" type="ORF">LANO_0G06920G</name>
</gene>